<evidence type="ECO:0000256" key="1">
    <source>
        <dbReference type="SAM" id="Phobius"/>
    </source>
</evidence>
<feature type="transmembrane region" description="Helical" evidence="1">
    <location>
        <begin position="5"/>
        <end position="23"/>
    </location>
</feature>
<organism evidence="2 3">
    <name type="scientific">Loigolactobacillus coryniformis subsp. coryniformis KCTC 3167 = DSM 20001</name>
    <dbReference type="NCBI Taxonomy" id="913848"/>
    <lineage>
        <taxon>Bacteria</taxon>
        <taxon>Bacillati</taxon>
        <taxon>Bacillota</taxon>
        <taxon>Bacilli</taxon>
        <taxon>Lactobacillales</taxon>
        <taxon>Lactobacillaceae</taxon>
        <taxon>Loigolactobacillus</taxon>
    </lineage>
</organism>
<dbReference type="AlphaFoldDB" id="A0A0R1FD71"/>
<name>A0A0R1FD71_9LACO</name>
<gene>
    <name evidence="2" type="ORF">FD22_GL000999</name>
</gene>
<keyword evidence="1" id="KW-0472">Membrane</keyword>
<keyword evidence="1" id="KW-0812">Transmembrane</keyword>
<sequence>MCRKFWRNVIISVILFVFILPILEISWQIALFKIIFTSLCGLVLVTSIFYFEDCAGMLTDQPKKE</sequence>
<dbReference type="PATRIC" id="fig|913848.6.peg.1031"/>
<dbReference type="GeneID" id="65917026"/>
<evidence type="ECO:0000313" key="2">
    <source>
        <dbReference type="EMBL" id="KRK17202.1"/>
    </source>
</evidence>
<dbReference type="Proteomes" id="UP000051181">
    <property type="component" value="Unassembled WGS sequence"/>
</dbReference>
<accession>A0A0R1FD71</accession>
<dbReference type="RefSeq" id="WP_010010045.1">
    <property type="nucleotide sequence ID" value="NZ_AZCN01000025.1"/>
</dbReference>
<proteinExistence type="predicted"/>
<reference evidence="2 3" key="1">
    <citation type="journal article" date="2015" name="Genome Announc.">
        <title>Expanding the biotechnology potential of lactobacilli through comparative genomics of 213 strains and associated genera.</title>
        <authorList>
            <person name="Sun Z."/>
            <person name="Harris H.M."/>
            <person name="McCann A."/>
            <person name="Guo C."/>
            <person name="Argimon S."/>
            <person name="Zhang W."/>
            <person name="Yang X."/>
            <person name="Jeffery I.B."/>
            <person name="Cooney J.C."/>
            <person name="Kagawa T.F."/>
            <person name="Liu W."/>
            <person name="Song Y."/>
            <person name="Salvetti E."/>
            <person name="Wrobel A."/>
            <person name="Rasinkangas P."/>
            <person name="Parkhill J."/>
            <person name="Rea M.C."/>
            <person name="O'Sullivan O."/>
            <person name="Ritari J."/>
            <person name="Douillard F.P."/>
            <person name="Paul Ross R."/>
            <person name="Yang R."/>
            <person name="Briner A.E."/>
            <person name="Felis G.E."/>
            <person name="de Vos W.M."/>
            <person name="Barrangou R."/>
            <person name="Klaenhammer T.R."/>
            <person name="Caufield P.W."/>
            <person name="Cui Y."/>
            <person name="Zhang H."/>
            <person name="O'Toole P.W."/>
        </authorList>
    </citation>
    <scope>NUCLEOTIDE SEQUENCE [LARGE SCALE GENOMIC DNA]</scope>
    <source>
        <strain evidence="2 3">DSM 20001</strain>
    </source>
</reference>
<evidence type="ECO:0000313" key="3">
    <source>
        <dbReference type="Proteomes" id="UP000051181"/>
    </source>
</evidence>
<protein>
    <submittedName>
        <fullName evidence="2">Uncharacterized protein</fullName>
    </submittedName>
</protein>
<dbReference type="EMBL" id="AZCN01000025">
    <property type="protein sequence ID" value="KRK17202.1"/>
    <property type="molecule type" value="Genomic_DNA"/>
</dbReference>
<comment type="caution">
    <text evidence="2">The sequence shown here is derived from an EMBL/GenBank/DDBJ whole genome shotgun (WGS) entry which is preliminary data.</text>
</comment>
<keyword evidence="1" id="KW-1133">Transmembrane helix</keyword>
<feature type="transmembrane region" description="Helical" evidence="1">
    <location>
        <begin position="29"/>
        <end position="51"/>
    </location>
</feature>